<sequence>MDSRYHASGSPPSFYRFLHCSETLNYFQVFLELIPIKWSAEKEKNPAPGQNSSISP</sequence>
<organism evidence="1 2">
    <name type="scientific">Holdemania filiformis DSM 12042</name>
    <dbReference type="NCBI Taxonomy" id="545696"/>
    <lineage>
        <taxon>Bacteria</taxon>
        <taxon>Bacillati</taxon>
        <taxon>Bacillota</taxon>
        <taxon>Erysipelotrichia</taxon>
        <taxon>Erysipelotrichales</taxon>
        <taxon>Erysipelotrichaceae</taxon>
        <taxon>Holdemania</taxon>
    </lineage>
</organism>
<accession>B9YBJ7</accession>
<dbReference type="Proteomes" id="UP000005950">
    <property type="component" value="Unassembled WGS sequence"/>
</dbReference>
<evidence type="ECO:0000313" key="1">
    <source>
        <dbReference type="EMBL" id="EEF66661.1"/>
    </source>
</evidence>
<gene>
    <name evidence="1" type="ORF">HOLDEFILI_03204</name>
</gene>
<proteinExistence type="predicted"/>
<dbReference type="EMBL" id="ACCF01000200">
    <property type="protein sequence ID" value="EEF66661.1"/>
    <property type="molecule type" value="Genomic_DNA"/>
</dbReference>
<comment type="caution">
    <text evidence="1">The sequence shown here is derived from an EMBL/GenBank/DDBJ whole genome shotgun (WGS) entry which is preliminary data.</text>
</comment>
<protein>
    <submittedName>
        <fullName evidence="1">Uncharacterized protein</fullName>
    </submittedName>
</protein>
<reference evidence="1 2" key="1">
    <citation type="submission" date="2008-12" db="EMBL/GenBank/DDBJ databases">
        <authorList>
            <person name="Fulton L."/>
            <person name="Clifton S."/>
            <person name="Fulton B."/>
            <person name="Xu J."/>
            <person name="Minx P."/>
            <person name="Pepin K.H."/>
            <person name="Johnson M."/>
            <person name="Bhonagiri V."/>
            <person name="Nash W.E."/>
            <person name="Mardis E.R."/>
            <person name="Wilson R.K."/>
        </authorList>
    </citation>
    <scope>NUCLEOTIDE SEQUENCE [LARGE SCALE GENOMIC DNA]</scope>
    <source>
        <strain evidence="1 2">DSM 12042</strain>
    </source>
</reference>
<name>B9YBJ7_9FIRM</name>
<dbReference type="STRING" id="545696.HOLDEFILI_03204"/>
<evidence type="ECO:0000313" key="2">
    <source>
        <dbReference type="Proteomes" id="UP000005950"/>
    </source>
</evidence>
<dbReference type="AlphaFoldDB" id="B9YBJ7"/>
<dbReference type="HOGENOM" id="CLU_3008125_0_0_9"/>
<reference evidence="1 2" key="2">
    <citation type="submission" date="2009-02" db="EMBL/GenBank/DDBJ databases">
        <title>Draft genome sequence of Holdemania filiformis DSM 12042.</title>
        <authorList>
            <person name="Sudarsanam P."/>
            <person name="Ley R."/>
            <person name="Guruge J."/>
            <person name="Turnbaugh P.J."/>
            <person name="Mahowald M."/>
            <person name="Liep D."/>
            <person name="Gordon J."/>
        </authorList>
    </citation>
    <scope>NUCLEOTIDE SEQUENCE [LARGE SCALE GENOMIC DNA]</scope>
    <source>
        <strain evidence="1 2">DSM 12042</strain>
    </source>
</reference>